<organism evidence="2 3">
    <name type="scientific">Ammoniphilus oxalaticus</name>
    <dbReference type="NCBI Taxonomy" id="66863"/>
    <lineage>
        <taxon>Bacteria</taxon>
        <taxon>Bacillati</taxon>
        <taxon>Bacillota</taxon>
        <taxon>Bacilli</taxon>
        <taxon>Bacillales</taxon>
        <taxon>Paenibacillaceae</taxon>
        <taxon>Aneurinibacillus group</taxon>
        <taxon>Ammoniphilus</taxon>
    </lineage>
</organism>
<comment type="caution">
    <text evidence="2">The sequence shown here is derived from an EMBL/GenBank/DDBJ whole genome shotgun (WGS) entry which is preliminary data.</text>
</comment>
<evidence type="ECO:0000313" key="2">
    <source>
        <dbReference type="EMBL" id="RKD24520.1"/>
    </source>
</evidence>
<dbReference type="RefSeq" id="WP_120189814.1">
    <property type="nucleotide sequence ID" value="NZ_MCHY01000008.1"/>
</dbReference>
<accession>A0A419SKP7</accession>
<dbReference type="PANTHER" id="PTHR16128:SF5">
    <property type="entry name" value="FAD_NAD(P)-BINDING OXIDOREDUCTASE FAMILY PROTEIN"/>
    <property type="match status" value="1"/>
</dbReference>
<dbReference type="OrthoDB" id="5792777at2"/>
<dbReference type="EMBL" id="MCHY01000008">
    <property type="protein sequence ID" value="RKD24520.1"/>
    <property type="molecule type" value="Genomic_DNA"/>
</dbReference>
<dbReference type="InterPro" id="IPR036188">
    <property type="entry name" value="FAD/NAD-bd_sf"/>
</dbReference>
<dbReference type="Pfam" id="PF01593">
    <property type="entry name" value="Amino_oxidase"/>
    <property type="match status" value="1"/>
</dbReference>
<proteinExistence type="predicted"/>
<evidence type="ECO:0000313" key="3">
    <source>
        <dbReference type="Proteomes" id="UP000284219"/>
    </source>
</evidence>
<keyword evidence="3" id="KW-1185">Reference proteome</keyword>
<gene>
    <name evidence="2" type="ORF">BEP19_09045</name>
</gene>
<dbReference type="PANTHER" id="PTHR16128">
    <property type="entry name" value="FAD/NAD(P)-BINDING OXIDOREDUCTASE FAMILY PROTEIN"/>
    <property type="match status" value="1"/>
</dbReference>
<feature type="domain" description="Amine oxidase" evidence="1">
    <location>
        <begin position="95"/>
        <end position="150"/>
    </location>
</feature>
<reference evidence="2 3" key="1">
    <citation type="submission" date="2016-08" db="EMBL/GenBank/DDBJ databases">
        <title>Novel Firmicute Genomes.</title>
        <authorList>
            <person name="Poppleton D.I."/>
            <person name="Gribaldo S."/>
        </authorList>
    </citation>
    <scope>NUCLEOTIDE SEQUENCE [LARGE SCALE GENOMIC DNA]</scope>
    <source>
        <strain evidence="2 3">RAOx-1</strain>
    </source>
</reference>
<dbReference type="SUPFAM" id="SSF51905">
    <property type="entry name" value="FAD/NAD(P)-binding domain"/>
    <property type="match status" value="1"/>
</dbReference>
<dbReference type="GO" id="GO:0016491">
    <property type="term" value="F:oxidoreductase activity"/>
    <property type="evidence" value="ECO:0007669"/>
    <property type="project" value="InterPro"/>
</dbReference>
<protein>
    <recommendedName>
        <fullName evidence="1">Amine oxidase domain-containing protein</fullName>
    </recommendedName>
</protein>
<dbReference type="Gene3D" id="3.50.50.60">
    <property type="entry name" value="FAD/NAD(P)-binding domain"/>
    <property type="match status" value="1"/>
</dbReference>
<dbReference type="Proteomes" id="UP000284219">
    <property type="component" value="Unassembled WGS sequence"/>
</dbReference>
<sequence length="170" mass="18748">MTKSFDVVIVGGGLTGITAATTLRDKGVTDILLLEKESVIGGRVTTFHREQARWDSGAQFFTVRSPLFQSAVASWLEQGWIKKWFGDRYPRYAGVAGMDQLMKALARPLPIQLNAAVKRIEQTKQGWRCVLHTGESIASKAVLLTPPAPISFQLLQKGNIPIDNALRTKI</sequence>
<dbReference type="Gene3D" id="3.90.660.10">
    <property type="match status" value="1"/>
</dbReference>
<dbReference type="InterPro" id="IPR002937">
    <property type="entry name" value="Amino_oxidase"/>
</dbReference>
<dbReference type="AlphaFoldDB" id="A0A419SKP7"/>
<dbReference type="Pfam" id="PF13450">
    <property type="entry name" value="NAD_binding_8"/>
    <property type="match status" value="1"/>
</dbReference>
<evidence type="ECO:0000259" key="1">
    <source>
        <dbReference type="Pfam" id="PF01593"/>
    </source>
</evidence>
<name>A0A419SKP7_9BACL</name>